<evidence type="ECO:0000313" key="3">
    <source>
        <dbReference type="Proteomes" id="UP000242287"/>
    </source>
</evidence>
<accession>A0A2A9NZ16</accession>
<protein>
    <submittedName>
        <fullName evidence="2">Uncharacterized protein</fullName>
    </submittedName>
</protein>
<evidence type="ECO:0000313" key="2">
    <source>
        <dbReference type="EMBL" id="PFH53163.1"/>
    </source>
</evidence>
<sequence>MVLIILQDGGSHILSVDRWPRFSEEAALNCAVGQRFTNAQRDQESERPYSSFTRRR</sequence>
<dbReference type="Proteomes" id="UP000242287">
    <property type="component" value="Unassembled WGS sequence"/>
</dbReference>
<proteinExistence type="predicted"/>
<gene>
    <name evidence="2" type="ORF">AMATHDRAFT_55624</name>
</gene>
<feature type="region of interest" description="Disordered" evidence="1">
    <location>
        <begin position="37"/>
        <end position="56"/>
    </location>
</feature>
<name>A0A2A9NZ16_9AGAR</name>
<dbReference type="AlphaFoldDB" id="A0A2A9NZ16"/>
<reference evidence="2 3" key="1">
    <citation type="submission" date="2014-02" db="EMBL/GenBank/DDBJ databases">
        <title>Transposable element dynamics among asymbiotic and ectomycorrhizal Amanita fungi.</title>
        <authorList>
            <consortium name="DOE Joint Genome Institute"/>
            <person name="Hess J."/>
            <person name="Skrede I."/>
            <person name="Wolfe B."/>
            <person name="LaButti K."/>
            <person name="Ohm R.A."/>
            <person name="Grigoriev I.V."/>
            <person name="Pringle A."/>
        </authorList>
    </citation>
    <scope>NUCLEOTIDE SEQUENCE [LARGE SCALE GENOMIC DNA]</scope>
    <source>
        <strain evidence="2 3">SKay4041</strain>
    </source>
</reference>
<evidence type="ECO:0000256" key="1">
    <source>
        <dbReference type="SAM" id="MobiDB-lite"/>
    </source>
</evidence>
<dbReference type="EMBL" id="KZ301975">
    <property type="protein sequence ID" value="PFH53163.1"/>
    <property type="molecule type" value="Genomic_DNA"/>
</dbReference>
<keyword evidence="3" id="KW-1185">Reference proteome</keyword>
<organism evidence="2 3">
    <name type="scientific">Amanita thiersii Skay4041</name>
    <dbReference type="NCBI Taxonomy" id="703135"/>
    <lineage>
        <taxon>Eukaryota</taxon>
        <taxon>Fungi</taxon>
        <taxon>Dikarya</taxon>
        <taxon>Basidiomycota</taxon>
        <taxon>Agaricomycotina</taxon>
        <taxon>Agaricomycetes</taxon>
        <taxon>Agaricomycetidae</taxon>
        <taxon>Agaricales</taxon>
        <taxon>Pluteineae</taxon>
        <taxon>Amanitaceae</taxon>
        <taxon>Amanita</taxon>
    </lineage>
</organism>